<dbReference type="Proteomes" id="UP000017836">
    <property type="component" value="Unassembled WGS sequence"/>
</dbReference>
<gene>
    <name evidence="1" type="ORF">AMTR_s00024p00078140</name>
</gene>
<proteinExistence type="predicted"/>
<protein>
    <recommendedName>
        <fullName evidence="3">Prolamin-like domain-containing protein</fullName>
    </recommendedName>
</protein>
<evidence type="ECO:0000313" key="2">
    <source>
        <dbReference type="Proteomes" id="UP000017836"/>
    </source>
</evidence>
<dbReference type="AlphaFoldDB" id="W1PSL8"/>
<name>W1PSL8_AMBTC</name>
<reference evidence="2" key="1">
    <citation type="journal article" date="2013" name="Science">
        <title>The Amborella genome and the evolution of flowering plants.</title>
        <authorList>
            <consortium name="Amborella Genome Project"/>
        </authorList>
    </citation>
    <scope>NUCLEOTIDE SEQUENCE [LARGE SCALE GENOMIC DNA]</scope>
</reference>
<accession>W1PSL8</accession>
<dbReference type="EMBL" id="KI392710">
    <property type="protein sequence ID" value="ERN11038.1"/>
    <property type="molecule type" value="Genomic_DNA"/>
</dbReference>
<keyword evidence="2" id="KW-1185">Reference proteome</keyword>
<organism evidence="1 2">
    <name type="scientific">Amborella trichopoda</name>
    <dbReference type="NCBI Taxonomy" id="13333"/>
    <lineage>
        <taxon>Eukaryota</taxon>
        <taxon>Viridiplantae</taxon>
        <taxon>Streptophyta</taxon>
        <taxon>Embryophyta</taxon>
        <taxon>Tracheophyta</taxon>
        <taxon>Spermatophyta</taxon>
        <taxon>Magnoliopsida</taxon>
        <taxon>Amborellales</taxon>
        <taxon>Amborellaceae</taxon>
        <taxon>Amborella</taxon>
    </lineage>
</organism>
<sequence>MAVLGFTAAAGIHKENGNAEVAVPAAEGAVIFSESTAKCRAIIDKSLDDIVASMVKVPFPNRDFCRAFVKIDPSCYPYMLTAFYFSVDDCHRFKAYCESGAMKPGLQPSAP</sequence>
<evidence type="ECO:0008006" key="3">
    <source>
        <dbReference type="Google" id="ProtNLM"/>
    </source>
</evidence>
<evidence type="ECO:0000313" key="1">
    <source>
        <dbReference type="EMBL" id="ERN11038.1"/>
    </source>
</evidence>
<dbReference type="Gramene" id="ERN11038">
    <property type="protein sequence ID" value="ERN11038"/>
    <property type="gene ID" value="AMTR_s00024p00078140"/>
</dbReference>
<dbReference type="HOGENOM" id="CLU_2187472_0_0_1"/>